<dbReference type="EMBL" id="CP059343">
    <property type="protein sequence ID" value="QMS55852.1"/>
    <property type="molecule type" value="Genomic_DNA"/>
</dbReference>
<feature type="compositionally biased region" description="Acidic residues" evidence="1">
    <location>
        <begin position="79"/>
        <end position="88"/>
    </location>
</feature>
<evidence type="ECO:0000313" key="3">
    <source>
        <dbReference type="EMBL" id="QMS55852.1"/>
    </source>
</evidence>
<evidence type="ECO:0000256" key="2">
    <source>
        <dbReference type="SAM" id="SignalP"/>
    </source>
</evidence>
<evidence type="ECO:0000313" key="4">
    <source>
        <dbReference type="Proteomes" id="UP000216825"/>
    </source>
</evidence>
<proteinExistence type="predicted"/>
<accession>A0A7D7PS28</accession>
<dbReference type="PROSITE" id="PS51257">
    <property type="entry name" value="PROKAR_LIPOPROTEIN"/>
    <property type="match status" value="1"/>
</dbReference>
<evidence type="ECO:0008006" key="5">
    <source>
        <dbReference type="Google" id="ProtNLM"/>
    </source>
</evidence>
<dbReference type="AlphaFoldDB" id="A0A7D7PS28"/>
<evidence type="ECO:0000256" key="1">
    <source>
        <dbReference type="SAM" id="MobiDB-lite"/>
    </source>
</evidence>
<sequence>MDQRARALCAGATALVVAALVSGCSVHRTQATTIDLVPASSSPSPSAAAATPQGHTDTTTCFDVAEAYSGLELLPLTDQDGDGDEGDDGALGQARDSLTSVREHLPDAVRPAFDDVQSILDDAGDTLQPREAVRLHRALDPAESWLQANCASTPSG</sequence>
<dbReference type="Proteomes" id="UP000216825">
    <property type="component" value="Chromosome"/>
</dbReference>
<reference evidence="3" key="2">
    <citation type="submission" date="2020-07" db="EMBL/GenBank/DDBJ databases">
        <title>Genome of starter culture bacteria Kocuria salsicia reveals its technological properties and safety for usage in meat industry.</title>
        <authorList>
            <person name="Michael M."/>
            <person name="Konstantin K."/>
            <person name="Evgenii K."/>
            <person name="Galina S."/>
            <person name="Oksana K."/>
            <person name="Andrei L."/>
        </authorList>
    </citation>
    <scope>NUCLEOTIDE SEQUENCE [LARGE SCALE GENOMIC DNA]</scope>
    <source>
        <strain evidence="3">80</strain>
    </source>
</reference>
<reference evidence="3" key="1">
    <citation type="submission" date="2017-08" db="EMBL/GenBank/DDBJ databases">
        <authorList>
            <person name="Minaev M."/>
            <person name="Kurbakov K.A."/>
            <person name="Solodovnikova G.I."/>
            <person name="Kuznetsova O.A."/>
            <person name="Lisitsyn A.B."/>
        </authorList>
    </citation>
    <scope>NUCLEOTIDE SEQUENCE</scope>
    <source>
        <strain evidence="3">80</strain>
    </source>
</reference>
<dbReference type="RefSeq" id="WP_094393191.1">
    <property type="nucleotide sequence ID" value="NZ_CP059343.1"/>
</dbReference>
<keyword evidence="2" id="KW-0732">Signal</keyword>
<feature type="signal peptide" evidence="2">
    <location>
        <begin position="1"/>
        <end position="18"/>
    </location>
</feature>
<dbReference type="KEGG" id="kvr:CIB50_0000546"/>
<keyword evidence="4" id="KW-1185">Reference proteome</keyword>
<protein>
    <recommendedName>
        <fullName evidence="5">Lipoprotein</fullName>
    </recommendedName>
</protein>
<name>A0A7D7PS28_KOCVA</name>
<feature type="chain" id="PRO_5039718980" description="Lipoprotein" evidence="2">
    <location>
        <begin position="19"/>
        <end position="156"/>
    </location>
</feature>
<gene>
    <name evidence="3" type="ORF">CIB50_0000546</name>
</gene>
<organism evidence="3 4">
    <name type="scientific">Kocuria varians</name>
    <name type="common">Micrococcus varians</name>
    <dbReference type="NCBI Taxonomy" id="1272"/>
    <lineage>
        <taxon>Bacteria</taxon>
        <taxon>Bacillati</taxon>
        <taxon>Actinomycetota</taxon>
        <taxon>Actinomycetes</taxon>
        <taxon>Micrococcales</taxon>
        <taxon>Micrococcaceae</taxon>
        <taxon>Kocuria</taxon>
    </lineage>
</organism>
<feature type="region of interest" description="Disordered" evidence="1">
    <location>
        <begin position="75"/>
        <end position="99"/>
    </location>
</feature>